<reference evidence="1 2" key="1">
    <citation type="submission" date="2017-03" db="EMBL/GenBank/DDBJ databases">
        <title>wgs assembly of Dolosigranulum pigrum KPL CDC strains.</title>
        <authorList>
            <person name="Brugger S.D."/>
            <person name="Pettigrew M."/>
            <person name="Kong Y."/>
            <person name="Lemon K.P."/>
        </authorList>
    </citation>
    <scope>NUCLEOTIDE SEQUENCE [LARGE SCALE GENOMIC DNA]</scope>
    <source>
        <strain evidence="1 2">KPL1931_CDC4294-98</strain>
    </source>
</reference>
<accession>A0A328KF07</accession>
<comment type="caution">
    <text evidence="1">The sequence shown here is derived from an EMBL/GenBank/DDBJ whole genome shotgun (WGS) entry which is preliminary data.</text>
</comment>
<evidence type="ECO:0000313" key="2">
    <source>
        <dbReference type="Proteomes" id="UP000249099"/>
    </source>
</evidence>
<sequence>MANRNKYELTPKGKIGLKKKEIIQSGNVVDINDNDIHEIMKEYGYDSYDIKLWGDVELSTPSGEWLIVFKDRFIELLHRSNLATVVWKNYRGHYHVQNVYYDLDYCVKSIKEHDLFKLKGVGTKIK</sequence>
<gene>
    <name evidence="1" type="ORF">B8A44_09445</name>
</gene>
<evidence type="ECO:0000313" key="1">
    <source>
        <dbReference type="EMBL" id="RAN61376.1"/>
    </source>
</evidence>
<proteinExistence type="predicted"/>
<organism evidence="1 2">
    <name type="scientific">Dolosigranulum pigrum</name>
    <dbReference type="NCBI Taxonomy" id="29394"/>
    <lineage>
        <taxon>Bacteria</taxon>
        <taxon>Bacillati</taxon>
        <taxon>Bacillota</taxon>
        <taxon>Bacilli</taxon>
        <taxon>Lactobacillales</taxon>
        <taxon>Carnobacteriaceae</taxon>
        <taxon>Dolosigranulum</taxon>
    </lineage>
</organism>
<dbReference type="EMBL" id="NAQV01000058">
    <property type="protein sequence ID" value="RAN61376.1"/>
    <property type="molecule type" value="Genomic_DNA"/>
</dbReference>
<dbReference type="AlphaFoldDB" id="A0A328KF07"/>
<dbReference type="Proteomes" id="UP000249099">
    <property type="component" value="Unassembled WGS sequence"/>
</dbReference>
<name>A0A328KF07_9LACT</name>
<dbReference type="RefSeq" id="WP_112790579.1">
    <property type="nucleotide sequence ID" value="NZ_NAQV01000058.1"/>
</dbReference>
<protein>
    <submittedName>
        <fullName evidence="1">Uncharacterized protein</fullName>
    </submittedName>
</protein>